<sequence length="113" mass="12431">MTGNEKAHLLARETLHGAPDIPRSVLTFPVALPSLESYRQARRVFLLFTLTSHATEALSYATPKVTPSPPQPASTFYEVYTLRILPPASTVCGDRPKYPSHLMDQPSPFPTAP</sequence>
<accession>A0AC60PJY1</accession>
<proteinExistence type="predicted"/>
<dbReference type="Proteomes" id="UP000805193">
    <property type="component" value="Unassembled WGS sequence"/>
</dbReference>
<comment type="caution">
    <text evidence="1">The sequence shown here is derived from an EMBL/GenBank/DDBJ whole genome shotgun (WGS) entry which is preliminary data.</text>
</comment>
<reference evidence="1 2" key="1">
    <citation type="journal article" date="2020" name="Cell">
        <title>Large-Scale Comparative Analyses of Tick Genomes Elucidate Their Genetic Diversity and Vector Capacities.</title>
        <authorList>
            <consortium name="Tick Genome and Microbiome Consortium (TIGMIC)"/>
            <person name="Jia N."/>
            <person name="Wang J."/>
            <person name="Shi W."/>
            <person name="Du L."/>
            <person name="Sun Y."/>
            <person name="Zhan W."/>
            <person name="Jiang J.F."/>
            <person name="Wang Q."/>
            <person name="Zhang B."/>
            <person name="Ji P."/>
            <person name="Bell-Sakyi L."/>
            <person name="Cui X.M."/>
            <person name="Yuan T.T."/>
            <person name="Jiang B.G."/>
            <person name="Yang W.F."/>
            <person name="Lam T.T."/>
            <person name="Chang Q.C."/>
            <person name="Ding S.J."/>
            <person name="Wang X.J."/>
            <person name="Zhu J.G."/>
            <person name="Ruan X.D."/>
            <person name="Zhao L."/>
            <person name="Wei J.T."/>
            <person name="Ye R.Z."/>
            <person name="Que T.C."/>
            <person name="Du C.H."/>
            <person name="Zhou Y.H."/>
            <person name="Cheng J.X."/>
            <person name="Dai P.F."/>
            <person name="Guo W.B."/>
            <person name="Han X.H."/>
            <person name="Huang E.J."/>
            <person name="Li L.F."/>
            <person name="Wei W."/>
            <person name="Gao Y.C."/>
            <person name="Liu J.Z."/>
            <person name="Shao H.Z."/>
            <person name="Wang X."/>
            <person name="Wang C.C."/>
            <person name="Yang T.C."/>
            <person name="Huo Q.B."/>
            <person name="Li W."/>
            <person name="Chen H.Y."/>
            <person name="Chen S.E."/>
            <person name="Zhou L.G."/>
            <person name="Ni X.B."/>
            <person name="Tian J.H."/>
            <person name="Sheng Y."/>
            <person name="Liu T."/>
            <person name="Pan Y.S."/>
            <person name="Xia L.Y."/>
            <person name="Li J."/>
            <person name="Zhao F."/>
            <person name="Cao W.C."/>
        </authorList>
    </citation>
    <scope>NUCLEOTIDE SEQUENCE [LARGE SCALE GENOMIC DNA]</scope>
    <source>
        <strain evidence="1">Iper-2018</strain>
    </source>
</reference>
<gene>
    <name evidence="1" type="ORF">HPB47_002914</name>
</gene>
<evidence type="ECO:0000313" key="1">
    <source>
        <dbReference type="EMBL" id="KAG0421191.1"/>
    </source>
</evidence>
<protein>
    <submittedName>
        <fullName evidence="1">Uncharacterized protein</fullName>
    </submittedName>
</protein>
<name>A0AC60PJY1_IXOPE</name>
<evidence type="ECO:0000313" key="2">
    <source>
        <dbReference type="Proteomes" id="UP000805193"/>
    </source>
</evidence>
<keyword evidence="2" id="KW-1185">Reference proteome</keyword>
<dbReference type="EMBL" id="JABSTQ010010408">
    <property type="protein sequence ID" value="KAG0421191.1"/>
    <property type="molecule type" value="Genomic_DNA"/>
</dbReference>
<organism evidence="1 2">
    <name type="scientific">Ixodes persulcatus</name>
    <name type="common">Taiga tick</name>
    <dbReference type="NCBI Taxonomy" id="34615"/>
    <lineage>
        <taxon>Eukaryota</taxon>
        <taxon>Metazoa</taxon>
        <taxon>Ecdysozoa</taxon>
        <taxon>Arthropoda</taxon>
        <taxon>Chelicerata</taxon>
        <taxon>Arachnida</taxon>
        <taxon>Acari</taxon>
        <taxon>Parasitiformes</taxon>
        <taxon>Ixodida</taxon>
        <taxon>Ixodoidea</taxon>
        <taxon>Ixodidae</taxon>
        <taxon>Ixodinae</taxon>
        <taxon>Ixodes</taxon>
    </lineage>
</organism>